<dbReference type="GO" id="GO:0007264">
    <property type="term" value="P:small GTPase-mediated signal transduction"/>
    <property type="evidence" value="ECO:0007669"/>
    <property type="project" value="InterPro"/>
</dbReference>
<dbReference type="GO" id="GO:0031267">
    <property type="term" value="F:small GTPase binding"/>
    <property type="evidence" value="ECO:0007669"/>
    <property type="project" value="TreeGrafter"/>
</dbReference>
<sequence>MSDVPVPAHIHGFQTQIPLRNSNELIQMKLMSVLKTYLDVSSRGEACEPILRTLKALEYIFKFIVRSRMLYSQLYEGKEQTEFEDSLKGFFESINRLMKSDYNTTLLQQGPCEDMCVLDRMRQREIGVNDDMCKWVWGCVAALKYLPAVLQDIETVFDAKLLSKLLYDFYTCIPPEKLQKHKVASMTEIVSSRLFKKKATGAANMELTDYKSIFHFA</sequence>
<dbReference type="GO" id="GO:0005886">
    <property type="term" value="C:plasma membrane"/>
    <property type="evidence" value="ECO:0007669"/>
    <property type="project" value="TreeGrafter"/>
</dbReference>
<dbReference type="Proteomes" id="UP001274896">
    <property type="component" value="Unassembled WGS sequence"/>
</dbReference>
<protein>
    <recommendedName>
        <fullName evidence="1">Dedicator of cytokinesis TPR repeats region domain-containing protein</fullName>
    </recommendedName>
</protein>
<reference evidence="2" key="1">
    <citation type="submission" date="2023-06" db="EMBL/GenBank/DDBJ databases">
        <title>Male Hemibagrus guttatus genome.</title>
        <authorList>
            <person name="Bian C."/>
        </authorList>
    </citation>
    <scope>NUCLEOTIDE SEQUENCE</scope>
    <source>
        <strain evidence="2">Male_cb2023</strain>
        <tissue evidence="2">Muscle</tissue>
    </source>
</reference>
<evidence type="ECO:0000313" key="3">
    <source>
        <dbReference type="Proteomes" id="UP001274896"/>
    </source>
</evidence>
<dbReference type="GO" id="GO:0007520">
    <property type="term" value="P:myoblast fusion"/>
    <property type="evidence" value="ECO:0007669"/>
    <property type="project" value="TreeGrafter"/>
</dbReference>
<dbReference type="Pfam" id="PF23554">
    <property type="entry name" value="TPR_DOCK"/>
    <property type="match status" value="2"/>
</dbReference>
<dbReference type="AlphaFoldDB" id="A0AAE0QP25"/>
<keyword evidence="3" id="KW-1185">Reference proteome</keyword>
<dbReference type="GO" id="GO:0016477">
    <property type="term" value="P:cell migration"/>
    <property type="evidence" value="ECO:0007669"/>
    <property type="project" value="TreeGrafter"/>
</dbReference>
<dbReference type="GO" id="GO:0005737">
    <property type="term" value="C:cytoplasm"/>
    <property type="evidence" value="ECO:0007669"/>
    <property type="project" value="TreeGrafter"/>
</dbReference>
<dbReference type="PANTHER" id="PTHR45653">
    <property type="entry name" value="DEDICATOR OF CYTOKINESIS"/>
    <property type="match status" value="1"/>
</dbReference>
<gene>
    <name evidence="2" type="ORF">QTP70_032120</name>
</gene>
<comment type="caution">
    <text evidence="2">The sequence shown here is derived from an EMBL/GenBank/DDBJ whole genome shotgun (WGS) entry which is preliminary data.</text>
</comment>
<proteinExistence type="predicted"/>
<dbReference type="PANTHER" id="PTHR45653:SF6">
    <property type="entry name" value="DEDICATOR OF CYTOKINESIS PROTEIN 2"/>
    <property type="match status" value="1"/>
</dbReference>
<feature type="domain" description="Dedicator of cytokinesis TPR repeats region" evidence="1">
    <location>
        <begin position="17"/>
        <end position="110"/>
    </location>
</feature>
<dbReference type="InterPro" id="IPR026791">
    <property type="entry name" value="DOCK"/>
</dbReference>
<dbReference type="EMBL" id="JAUCMX010000013">
    <property type="protein sequence ID" value="KAK3526733.1"/>
    <property type="molecule type" value="Genomic_DNA"/>
</dbReference>
<dbReference type="InterPro" id="IPR056372">
    <property type="entry name" value="TPR_DOCK"/>
</dbReference>
<evidence type="ECO:0000313" key="2">
    <source>
        <dbReference type="EMBL" id="KAK3526733.1"/>
    </source>
</evidence>
<evidence type="ECO:0000259" key="1">
    <source>
        <dbReference type="Pfam" id="PF23554"/>
    </source>
</evidence>
<name>A0AAE0QP25_9TELE</name>
<organism evidence="2 3">
    <name type="scientific">Hemibagrus guttatus</name>
    <dbReference type="NCBI Taxonomy" id="175788"/>
    <lineage>
        <taxon>Eukaryota</taxon>
        <taxon>Metazoa</taxon>
        <taxon>Chordata</taxon>
        <taxon>Craniata</taxon>
        <taxon>Vertebrata</taxon>
        <taxon>Euteleostomi</taxon>
        <taxon>Actinopterygii</taxon>
        <taxon>Neopterygii</taxon>
        <taxon>Teleostei</taxon>
        <taxon>Ostariophysi</taxon>
        <taxon>Siluriformes</taxon>
        <taxon>Bagridae</taxon>
        <taxon>Hemibagrus</taxon>
    </lineage>
</organism>
<accession>A0AAE0QP25</accession>
<dbReference type="GO" id="GO:0005085">
    <property type="term" value="F:guanyl-nucleotide exchange factor activity"/>
    <property type="evidence" value="ECO:0007669"/>
    <property type="project" value="InterPro"/>
</dbReference>
<feature type="domain" description="Dedicator of cytokinesis TPR repeats region" evidence="1">
    <location>
        <begin position="140"/>
        <end position="199"/>
    </location>
</feature>